<dbReference type="Proteomes" id="UP000800041">
    <property type="component" value="Unassembled WGS sequence"/>
</dbReference>
<organism evidence="2 3">
    <name type="scientific">Aulographum hederae CBS 113979</name>
    <dbReference type="NCBI Taxonomy" id="1176131"/>
    <lineage>
        <taxon>Eukaryota</taxon>
        <taxon>Fungi</taxon>
        <taxon>Dikarya</taxon>
        <taxon>Ascomycota</taxon>
        <taxon>Pezizomycotina</taxon>
        <taxon>Dothideomycetes</taxon>
        <taxon>Pleosporomycetidae</taxon>
        <taxon>Aulographales</taxon>
        <taxon>Aulographaceae</taxon>
    </lineage>
</organism>
<dbReference type="OrthoDB" id="1901244at2759"/>
<dbReference type="PANTHER" id="PTHR31360:SF0">
    <property type="entry name" value="OIL BODY-ASSOCIATED PROTEIN 1B"/>
    <property type="match status" value="1"/>
</dbReference>
<keyword evidence="3" id="KW-1185">Reference proteome</keyword>
<evidence type="ECO:0000313" key="3">
    <source>
        <dbReference type="Proteomes" id="UP000800041"/>
    </source>
</evidence>
<name>A0A6G1GRJ6_9PEZI</name>
<accession>A0A6G1GRJ6</accession>
<gene>
    <name evidence="2" type="ORF">K402DRAFT_164298</name>
</gene>
<protein>
    <submittedName>
        <fullName evidence="2">DUF1264-domain-containing protein</fullName>
    </submittedName>
</protein>
<proteinExistence type="inferred from homology"/>
<sequence length="225" mass="25880">MQESIGRHLPDAAAAKALKPIIASANPLLEEFGPFHSICEFLTAIHIYADEAKEGKVRYVEATHFCGHVKDDLRQCLIYDSPSPTARLIGVEYMVPRSTYERFPDAEKKLWHSHEFEVKSGMLVLPRPSFKSEAEWEAFELDAMKEVVGLYGKTWHFWEVDRGDEYPFGHPKLMGSLINDDKINLDEALKNRNETFNVDHKDKAKKRAEIEVPDIHPMANSWWKV</sequence>
<evidence type="ECO:0000256" key="1">
    <source>
        <dbReference type="ARBA" id="ARBA00009740"/>
    </source>
</evidence>
<dbReference type="EMBL" id="ML977174">
    <property type="protein sequence ID" value="KAF1983561.1"/>
    <property type="molecule type" value="Genomic_DNA"/>
</dbReference>
<dbReference type="Pfam" id="PF06884">
    <property type="entry name" value="DUF1264"/>
    <property type="match status" value="1"/>
</dbReference>
<dbReference type="InterPro" id="IPR010686">
    <property type="entry name" value="OBAP-like"/>
</dbReference>
<dbReference type="PANTHER" id="PTHR31360">
    <property type="match status" value="1"/>
</dbReference>
<reference evidence="2" key="1">
    <citation type="journal article" date="2020" name="Stud. Mycol.">
        <title>101 Dothideomycetes genomes: a test case for predicting lifestyles and emergence of pathogens.</title>
        <authorList>
            <person name="Haridas S."/>
            <person name="Albert R."/>
            <person name="Binder M."/>
            <person name="Bloem J."/>
            <person name="Labutti K."/>
            <person name="Salamov A."/>
            <person name="Andreopoulos B."/>
            <person name="Baker S."/>
            <person name="Barry K."/>
            <person name="Bills G."/>
            <person name="Bluhm B."/>
            <person name="Cannon C."/>
            <person name="Castanera R."/>
            <person name="Culley D."/>
            <person name="Daum C."/>
            <person name="Ezra D."/>
            <person name="Gonzalez J."/>
            <person name="Henrissat B."/>
            <person name="Kuo A."/>
            <person name="Liang C."/>
            <person name="Lipzen A."/>
            <person name="Lutzoni F."/>
            <person name="Magnuson J."/>
            <person name="Mondo S."/>
            <person name="Nolan M."/>
            <person name="Ohm R."/>
            <person name="Pangilinan J."/>
            <person name="Park H.-J."/>
            <person name="Ramirez L."/>
            <person name="Alfaro M."/>
            <person name="Sun H."/>
            <person name="Tritt A."/>
            <person name="Yoshinaga Y."/>
            <person name="Zwiers L.-H."/>
            <person name="Turgeon B."/>
            <person name="Goodwin S."/>
            <person name="Spatafora J."/>
            <person name="Crous P."/>
            <person name="Grigoriev I."/>
        </authorList>
    </citation>
    <scope>NUCLEOTIDE SEQUENCE</scope>
    <source>
        <strain evidence="2">CBS 113979</strain>
    </source>
</reference>
<dbReference type="AlphaFoldDB" id="A0A6G1GRJ6"/>
<evidence type="ECO:0000313" key="2">
    <source>
        <dbReference type="EMBL" id="KAF1983561.1"/>
    </source>
</evidence>
<comment type="similarity">
    <text evidence="1">Belongs to the OBAP family.</text>
</comment>